<dbReference type="AlphaFoldDB" id="A0A1I7UU31"/>
<proteinExistence type="predicted"/>
<organism evidence="2 3">
    <name type="scientific">Caenorhabditis tropicalis</name>
    <dbReference type="NCBI Taxonomy" id="1561998"/>
    <lineage>
        <taxon>Eukaryota</taxon>
        <taxon>Metazoa</taxon>
        <taxon>Ecdysozoa</taxon>
        <taxon>Nematoda</taxon>
        <taxon>Chromadorea</taxon>
        <taxon>Rhabditida</taxon>
        <taxon>Rhabditina</taxon>
        <taxon>Rhabditomorpha</taxon>
        <taxon>Rhabditoidea</taxon>
        <taxon>Rhabditidae</taxon>
        <taxon>Peloderinae</taxon>
        <taxon>Caenorhabditis</taxon>
    </lineage>
</organism>
<keyword evidence="2" id="KW-1185">Reference proteome</keyword>
<evidence type="ECO:0000313" key="2">
    <source>
        <dbReference type="Proteomes" id="UP000095282"/>
    </source>
</evidence>
<evidence type="ECO:0000259" key="1">
    <source>
        <dbReference type="PROSITE" id="PS50181"/>
    </source>
</evidence>
<dbReference type="InterPro" id="IPR001810">
    <property type="entry name" value="F-box_dom"/>
</dbReference>
<dbReference type="PROSITE" id="PS50181">
    <property type="entry name" value="FBOX"/>
    <property type="match status" value="1"/>
</dbReference>
<sequence>MVTFPLLQLPLVAMEHVLCMMSPFELIDVSLASSRAKRVVKSFSRTKSNFSFILITFNIRFHSVEE</sequence>
<reference evidence="3" key="1">
    <citation type="submission" date="2016-11" db="UniProtKB">
        <authorList>
            <consortium name="WormBaseParasite"/>
        </authorList>
    </citation>
    <scope>IDENTIFICATION</scope>
</reference>
<name>A0A1I7UU31_9PELO</name>
<accession>A0A1I7UU31</accession>
<protein>
    <submittedName>
        <fullName evidence="3">F-box domain-containing protein</fullName>
    </submittedName>
</protein>
<dbReference type="Pfam" id="PF00646">
    <property type="entry name" value="F-box"/>
    <property type="match status" value="1"/>
</dbReference>
<dbReference type="Proteomes" id="UP000095282">
    <property type="component" value="Unplaced"/>
</dbReference>
<feature type="domain" description="F-box" evidence="1">
    <location>
        <begin position="3"/>
        <end position="53"/>
    </location>
</feature>
<evidence type="ECO:0000313" key="3">
    <source>
        <dbReference type="WBParaSite" id="Csp11.Scaffold630.g19357.t1"/>
    </source>
</evidence>
<dbReference type="WBParaSite" id="Csp11.Scaffold630.g19357.t1">
    <property type="protein sequence ID" value="Csp11.Scaffold630.g19357.t1"/>
    <property type="gene ID" value="Csp11.Scaffold630.g19357"/>
</dbReference>